<evidence type="ECO:0000313" key="3">
    <source>
        <dbReference type="EMBL" id="KAK7263738.1"/>
    </source>
</evidence>
<protein>
    <recommendedName>
        <fullName evidence="2">Bromo domain-containing protein</fullName>
    </recommendedName>
</protein>
<accession>A0AAN9I193</accession>
<proteinExistence type="predicted"/>
<dbReference type="Pfam" id="PF00439">
    <property type="entry name" value="Bromodomain"/>
    <property type="match status" value="1"/>
</dbReference>
<evidence type="ECO:0000256" key="1">
    <source>
        <dbReference type="ARBA" id="ARBA00023117"/>
    </source>
</evidence>
<evidence type="ECO:0000313" key="4">
    <source>
        <dbReference type="Proteomes" id="UP001359559"/>
    </source>
</evidence>
<name>A0AAN9I193_CLITE</name>
<organism evidence="3 4">
    <name type="scientific">Clitoria ternatea</name>
    <name type="common">Butterfly pea</name>
    <dbReference type="NCBI Taxonomy" id="43366"/>
    <lineage>
        <taxon>Eukaryota</taxon>
        <taxon>Viridiplantae</taxon>
        <taxon>Streptophyta</taxon>
        <taxon>Embryophyta</taxon>
        <taxon>Tracheophyta</taxon>
        <taxon>Spermatophyta</taxon>
        <taxon>Magnoliopsida</taxon>
        <taxon>eudicotyledons</taxon>
        <taxon>Gunneridae</taxon>
        <taxon>Pentapetalae</taxon>
        <taxon>rosids</taxon>
        <taxon>fabids</taxon>
        <taxon>Fabales</taxon>
        <taxon>Fabaceae</taxon>
        <taxon>Papilionoideae</taxon>
        <taxon>50 kb inversion clade</taxon>
        <taxon>NPAAA clade</taxon>
        <taxon>indigoferoid/millettioid clade</taxon>
        <taxon>Phaseoleae</taxon>
        <taxon>Clitoria</taxon>
    </lineage>
</organism>
<sequence length="179" mass="20172">MEAKDGTRYKHDREIYADVRLVFKNAMKYNDERSDVHVMVKTLLAKFEEKWLQLLPKTTEEETRRDKEEAEAHLALQRAQEAAHAKMTRDLRNELSLTRSCTVTTNFSFGIISMGAATTSSSGMKAFCKMGITESAIHSMTSMNASYGSYSRSSYSIGMSIYSDTREGGRRTGTSYGCK</sequence>
<dbReference type="SUPFAM" id="SSF47370">
    <property type="entry name" value="Bromodomain"/>
    <property type="match status" value="1"/>
</dbReference>
<dbReference type="InterPro" id="IPR036427">
    <property type="entry name" value="Bromodomain-like_sf"/>
</dbReference>
<reference evidence="3 4" key="1">
    <citation type="submission" date="2024-01" db="EMBL/GenBank/DDBJ databases">
        <title>The genomes of 5 underutilized Papilionoideae crops provide insights into root nodulation and disease resistance.</title>
        <authorList>
            <person name="Yuan L."/>
        </authorList>
    </citation>
    <scope>NUCLEOTIDE SEQUENCE [LARGE SCALE GENOMIC DNA]</scope>
    <source>
        <strain evidence="3">LY-2023</strain>
        <tissue evidence="3">Leaf</tissue>
    </source>
</reference>
<keyword evidence="4" id="KW-1185">Reference proteome</keyword>
<comment type="caution">
    <text evidence="3">The sequence shown here is derived from an EMBL/GenBank/DDBJ whole genome shotgun (WGS) entry which is preliminary data.</text>
</comment>
<evidence type="ECO:0000259" key="2">
    <source>
        <dbReference type="Pfam" id="PF00439"/>
    </source>
</evidence>
<dbReference type="Proteomes" id="UP001359559">
    <property type="component" value="Unassembled WGS sequence"/>
</dbReference>
<dbReference type="Gene3D" id="1.20.920.10">
    <property type="entry name" value="Bromodomain-like"/>
    <property type="match status" value="1"/>
</dbReference>
<dbReference type="PANTHER" id="PTHR45926">
    <property type="entry name" value="OSJNBA0053K19.4 PROTEIN"/>
    <property type="match status" value="1"/>
</dbReference>
<dbReference type="InterPro" id="IPR001487">
    <property type="entry name" value="Bromodomain"/>
</dbReference>
<dbReference type="AlphaFoldDB" id="A0AAN9I193"/>
<feature type="domain" description="Bromo" evidence="2">
    <location>
        <begin position="8"/>
        <end position="40"/>
    </location>
</feature>
<gene>
    <name evidence="3" type="ORF">RJT34_31334</name>
</gene>
<dbReference type="EMBL" id="JAYKXN010000008">
    <property type="protein sequence ID" value="KAK7263738.1"/>
    <property type="molecule type" value="Genomic_DNA"/>
</dbReference>
<keyword evidence="1" id="KW-0103">Bromodomain</keyword>